<comment type="subunit">
    <text evidence="2 10">Homodimer.</text>
</comment>
<evidence type="ECO:0000256" key="6">
    <source>
        <dbReference type="ARBA" id="ARBA00022842"/>
    </source>
</evidence>
<dbReference type="HAMAP" id="MF_01405">
    <property type="entry name" value="Non_canon_purine_NTPase"/>
    <property type="match status" value="1"/>
</dbReference>
<evidence type="ECO:0000256" key="3">
    <source>
        <dbReference type="ARBA" id="ARBA00022723"/>
    </source>
</evidence>
<sequence>MKIVIATGNEHKKDEIKAVLGSKFNVVTMKEEGIYVDIVEDGTTFEENALIKARALKEYTEDIILADDSGLAVDTLDGRPGVYSARYAGENATDDMNNEKLLSQLKHVPMENRSAKFVCIMALILPNGEEYLFRGECKGYIDFTLNGQNGFGYDPLFIVDGFKKTFGELSAEEKNKISHRALALDKLTEMLMKNEGI</sequence>
<dbReference type="GO" id="GO:0036222">
    <property type="term" value="F:XTP diphosphatase activity"/>
    <property type="evidence" value="ECO:0007669"/>
    <property type="project" value="UniProtKB-UniRule"/>
</dbReference>
<dbReference type="AlphaFoldDB" id="A0A366IFP7"/>
<dbReference type="CDD" id="cd00515">
    <property type="entry name" value="HAM1"/>
    <property type="match status" value="1"/>
</dbReference>
<keyword evidence="7 10" id="KW-0546">Nucleotide metabolism</keyword>
<comment type="catalytic activity">
    <reaction evidence="10">
        <text>ITP + H2O = IMP + diphosphate + H(+)</text>
        <dbReference type="Rhea" id="RHEA:29399"/>
        <dbReference type="ChEBI" id="CHEBI:15377"/>
        <dbReference type="ChEBI" id="CHEBI:15378"/>
        <dbReference type="ChEBI" id="CHEBI:33019"/>
        <dbReference type="ChEBI" id="CHEBI:58053"/>
        <dbReference type="ChEBI" id="CHEBI:61402"/>
        <dbReference type="EC" id="3.6.1.66"/>
    </reaction>
</comment>
<protein>
    <recommendedName>
        <fullName evidence="10">dITP/XTP pyrophosphatase</fullName>
        <ecNumber evidence="10">3.6.1.66</ecNumber>
    </recommendedName>
    <alternativeName>
        <fullName evidence="10">Non-canonical purine NTP pyrophosphatase</fullName>
    </alternativeName>
    <alternativeName>
        <fullName evidence="10">Non-standard purine NTP pyrophosphatase</fullName>
    </alternativeName>
    <alternativeName>
        <fullName evidence="10">Nucleoside-triphosphate diphosphatase</fullName>
    </alternativeName>
    <alternativeName>
        <fullName evidence="10">Nucleoside-triphosphate pyrophosphatase</fullName>
        <shortName evidence="10">NTPase</shortName>
    </alternativeName>
</protein>
<dbReference type="EC" id="3.6.1.66" evidence="10"/>
<keyword evidence="13" id="KW-1185">Reference proteome</keyword>
<evidence type="ECO:0000313" key="12">
    <source>
        <dbReference type="EMBL" id="RBP69987.1"/>
    </source>
</evidence>
<feature type="binding site" evidence="10">
    <location>
        <begin position="7"/>
        <end position="12"/>
    </location>
    <ligand>
        <name>substrate</name>
    </ligand>
</feature>
<dbReference type="GO" id="GO:0005829">
    <property type="term" value="C:cytosol"/>
    <property type="evidence" value="ECO:0007669"/>
    <property type="project" value="TreeGrafter"/>
</dbReference>
<feature type="binding site" evidence="10">
    <location>
        <position position="174"/>
    </location>
    <ligand>
        <name>substrate</name>
    </ligand>
</feature>
<dbReference type="GO" id="GO:0009146">
    <property type="term" value="P:purine nucleoside triphosphate catabolic process"/>
    <property type="evidence" value="ECO:0007669"/>
    <property type="project" value="UniProtKB-UniRule"/>
</dbReference>
<dbReference type="GO" id="GO:0035870">
    <property type="term" value="F:dITP diphosphatase activity"/>
    <property type="evidence" value="ECO:0007669"/>
    <property type="project" value="UniProtKB-UniRule"/>
</dbReference>
<feature type="active site" description="Proton acceptor" evidence="10">
    <location>
        <position position="68"/>
    </location>
</feature>
<evidence type="ECO:0000256" key="9">
    <source>
        <dbReference type="ARBA" id="ARBA00052017"/>
    </source>
</evidence>
<dbReference type="GO" id="GO:0009117">
    <property type="term" value="P:nucleotide metabolic process"/>
    <property type="evidence" value="ECO:0007669"/>
    <property type="project" value="UniProtKB-KW"/>
</dbReference>
<dbReference type="GO" id="GO:0017111">
    <property type="term" value="F:ribonucleoside triphosphate phosphatase activity"/>
    <property type="evidence" value="ECO:0007669"/>
    <property type="project" value="InterPro"/>
</dbReference>
<evidence type="ECO:0000256" key="10">
    <source>
        <dbReference type="HAMAP-Rule" id="MF_01405"/>
    </source>
</evidence>
<feature type="binding site" evidence="10">
    <location>
        <begin position="151"/>
        <end position="154"/>
    </location>
    <ligand>
        <name>substrate</name>
    </ligand>
</feature>
<comment type="caution">
    <text evidence="10">Lacks conserved residue(s) required for the propagation of feature annotation.</text>
</comment>
<keyword evidence="3 10" id="KW-0479">Metal-binding</keyword>
<comment type="function">
    <text evidence="10">Pyrophosphatase that catalyzes the hydrolysis of nucleoside triphosphates to their monophosphate derivatives, with a high preference for the non-canonical purine nucleotides XTP (xanthosine triphosphate), dITP (deoxyinosine triphosphate) and ITP. Seems to function as a house-cleaning enzyme that removes non-canonical purine nucleotides from the nucleotide pool, thus preventing their incorporation into DNA/RNA and avoiding chromosomal lesions.</text>
</comment>
<dbReference type="RefSeq" id="WP_113919201.1">
    <property type="nucleotide sequence ID" value="NZ_QNRX01000001.1"/>
</dbReference>
<dbReference type="Pfam" id="PF01725">
    <property type="entry name" value="Ham1p_like"/>
    <property type="match status" value="1"/>
</dbReference>
<keyword evidence="4 10" id="KW-0547">Nucleotide-binding</keyword>
<evidence type="ECO:0000256" key="2">
    <source>
        <dbReference type="ARBA" id="ARBA00011738"/>
    </source>
</evidence>
<evidence type="ECO:0000256" key="1">
    <source>
        <dbReference type="ARBA" id="ARBA00008023"/>
    </source>
</evidence>
<keyword evidence="5 10" id="KW-0378">Hydrolase</keyword>
<dbReference type="NCBIfam" id="NF011397">
    <property type="entry name" value="PRK14822.1"/>
    <property type="match status" value="1"/>
</dbReference>
<dbReference type="Gene3D" id="3.90.950.10">
    <property type="match status" value="1"/>
</dbReference>
<dbReference type="GO" id="GO:0046872">
    <property type="term" value="F:metal ion binding"/>
    <property type="evidence" value="ECO:0007669"/>
    <property type="project" value="UniProtKB-KW"/>
</dbReference>
<dbReference type="NCBIfam" id="TIGR00042">
    <property type="entry name" value="RdgB/HAM1 family non-canonical purine NTP pyrophosphatase"/>
    <property type="match status" value="1"/>
</dbReference>
<organism evidence="12 13">
    <name type="scientific">Alkalibaculum bacchi</name>
    <dbReference type="NCBI Taxonomy" id="645887"/>
    <lineage>
        <taxon>Bacteria</taxon>
        <taxon>Bacillati</taxon>
        <taxon>Bacillota</taxon>
        <taxon>Clostridia</taxon>
        <taxon>Eubacteriales</taxon>
        <taxon>Eubacteriaceae</taxon>
        <taxon>Alkalibaculum</taxon>
    </lineage>
</organism>
<evidence type="ECO:0000256" key="5">
    <source>
        <dbReference type="ARBA" id="ARBA00022801"/>
    </source>
</evidence>
<comment type="cofactor">
    <cofactor evidence="10">
        <name>Mg(2+)</name>
        <dbReference type="ChEBI" id="CHEBI:18420"/>
    </cofactor>
    <text evidence="10">Binds 1 Mg(2+) ion per subunit.</text>
</comment>
<comment type="similarity">
    <text evidence="1 10 11">Belongs to the HAM1 NTPase family.</text>
</comment>
<dbReference type="InterPro" id="IPR002637">
    <property type="entry name" value="RdgB/HAM1"/>
</dbReference>
<dbReference type="OrthoDB" id="9807456at2"/>
<gene>
    <name evidence="12" type="ORF">DES36_10138</name>
</gene>
<dbReference type="EMBL" id="QNRX01000001">
    <property type="protein sequence ID" value="RBP69987.1"/>
    <property type="molecule type" value="Genomic_DNA"/>
</dbReference>
<comment type="catalytic activity">
    <reaction evidence="9 10">
        <text>XTP + H2O = XMP + diphosphate + H(+)</text>
        <dbReference type="Rhea" id="RHEA:28610"/>
        <dbReference type="ChEBI" id="CHEBI:15377"/>
        <dbReference type="ChEBI" id="CHEBI:15378"/>
        <dbReference type="ChEBI" id="CHEBI:33019"/>
        <dbReference type="ChEBI" id="CHEBI:57464"/>
        <dbReference type="ChEBI" id="CHEBI:61314"/>
        <dbReference type="EC" id="3.6.1.66"/>
    </reaction>
</comment>
<feature type="binding site" evidence="10">
    <location>
        <begin position="179"/>
        <end position="180"/>
    </location>
    <ligand>
        <name>substrate</name>
    </ligand>
</feature>
<comment type="caution">
    <text evidence="12">The sequence shown here is derived from an EMBL/GenBank/DDBJ whole genome shotgun (WGS) entry which is preliminary data.</text>
</comment>
<dbReference type="PANTHER" id="PTHR11067:SF9">
    <property type="entry name" value="INOSINE TRIPHOSPHATE PYROPHOSPHATASE"/>
    <property type="match status" value="1"/>
</dbReference>
<dbReference type="InterPro" id="IPR020922">
    <property type="entry name" value="dITP/XTP_pyrophosphatase"/>
</dbReference>
<comment type="catalytic activity">
    <reaction evidence="8 10">
        <text>dITP + H2O = dIMP + diphosphate + H(+)</text>
        <dbReference type="Rhea" id="RHEA:28342"/>
        <dbReference type="ChEBI" id="CHEBI:15377"/>
        <dbReference type="ChEBI" id="CHEBI:15378"/>
        <dbReference type="ChEBI" id="CHEBI:33019"/>
        <dbReference type="ChEBI" id="CHEBI:61194"/>
        <dbReference type="ChEBI" id="CHEBI:61382"/>
        <dbReference type="EC" id="3.6.1.66"/>
    </reaction>
</comment>
<dbReference type="GO" id="GO:0000166">
    <property type="term" value="F:nucleotide binding"/>
    <property type="evidence" value="ECO:0007669"/>
    <property type="project" value="UniProtKB-KW"/>
</dbReference>
<dbReference type="FunFam" id="3.90.950.10:FF:000001">
    <property type="entry name" value="dITP/XTP pyrophosphatase"/>
    <property type="match status" value="1"/>
</dbReference>
<dbReference type="PANTHER" id="PTHR11067">
    <property type="entry name" value="INOSINE TRIPHOSPHATE PYROPHOSPHATASE/HAM1 PROTEIN"/>
    <property type="match status" value="1"/>
</dbReference>
<evidence type="ECO:0000313" key="13">
    <source>
        <dbReference type="Proteomes" id="UP000253490"/>
    </source>
</evidence>
<dbReference type="InterPro" id="IPR029001">
    <property type="entry name" value="ITPase-like_fam"/>
</dbReference>
<dbReference type="Proteomes" id="UP000253490">
    <property type="component" value="Unassembled WGS sequence"/>
</dbReference>
<evidence type="ECO:0000256" key="8">
    <source>
        <dbReference type="ARBA" id="ARBA00051875"/>
    </source>
</evidence>
<keyword evidence="6 10" id="KW-0460">Magnesium</keyword>
<evidence type="ECO:0000256" key="11">
    <source>
        <dbReference type="RuleBase" id="RU003781"/>
    </source>
</evidence>
<proteinExistence type="inferred from homology"/>
<reference evidence="12 13" key="1">
    <citation type="submission" date="2018-06" db="EMBL/GenBank/DDBJ databases">
        <title>Genomic Encyclopedia of Type Strains, Phase IV (KMG-IV): sequencing the most valuable type-strain genomes for metagenomic binning, comparative biology and taxonomic classification.</title>
        <authorList>
            <person name="Goeker M."/>
        </authorList>
    </citation>
    <scope>NUCLEOTIDE SEQUENCE [LARGE SCALE GENOMIC DNA]</scope>
    <source>
        <strain evidence="12 13">DSM 22112</strain>
    </source>
</reference>
<accession>A0A366IFP7</accession>
<dbReference type="SUPFAM" id="SSF52972">
    <property type="entry name" value="ITPase-like"/>
    <property type="match status" value="1"/>
</dbReference>
<feature type="binding site" evidence="10">
    <location>
        <position position="68"/>
    </location>
    <ligand>
        <name>Mg(2+)</name>
        <dbReference type="ChEBI" id="CHEBI:18420"/>
    </ligand>
</feature>
<dbReference type="GO" id="GO:0036220">
    <property type="term" value="F:ITP diphosphatase activity"/>
    <property type="evidence" value="ECO:0007669"/>
    <property type="project" value="UniProtKB-UniRule"/>
</dbReference>
<feature type="binding site" evidence="10">
    <location>
        <position position="69"/>
    </location>
    <ligand>
        <name>substrate</name>
    </ligand>
</feature>
<evidence type="ECO:0000256" key="7">
    <source>
        <dbReference type="ARBA" id="ARBA00023080"/>
    </source>
</evidence>
<name>A0A366IFP7_9FIRM</name>
<evidence type="ECO:0000256" key="4">
    <source>
        <dbReference type="ARBA" id="ARBA00022741"/>
    </source>
</evidence>